<accession>A0A1V4K2S9</accession>
<dbReference type="AlphaFoldDB" id="A0A1V4K2S9"/>
<reference evidence="1 2" key="1">
    <citation type="submission" date="2016-02" db="EMBL/GenBank/DDBJ databases">
        <title>Band-tailed pigeon sequencing and assembly.</title>
        <authorList>
            <person name="Soares A.E."/>
            <person name="Novak B.J."/>
            <person name="Rice E.S."/>
            <person name="O'Connell B."/>
            <person name="Chang D."/>
            <person name="Weber S."/>
            <person name="Shapiro B."/>
        </authorList>
    </citation>
    <scope>NUCLEOTIDE SEQUENCE [LARGE SCALE GENOMIC DNA]</scope>
    <source>
        <strain evidence="1">BTP2013</strain>
        <tissue evidence="1">Blood</tissue>
    </source>
</reference>
<comment type="caution">
    <text evidence="1">The sequence shown here is derived from an EMBL/GenBank/DDBJ whole genome shotgun (WGS) entry which is preliminary data.</text>
</comment>
<proteinExistence type="predicted"/>
<protein>
    <submittedName>
        <fullName evidence="1">Uncharacterized protein</fullName>
    </submittedName>
</protein>
<evidence type="ECO:0000313" key="1">
    <source>
        <dbReference type="EMBL" id="OPJ78704.1"/>
    </source>
</evidence>
<sequence>MERPLLPRREPSTGCDVLGPMVIIMWMVHGAFRRSPRTQLSSTRSSHRGPWVTCGSGRGFAEDTSLAGNAGTTLPKLHQSHQGRVDPLSRCSFTRLCPAMMWASSSSCGGTSLVFPQAPPKPLHCFYQRNLRSISKSTAKDVQFSWKLGSSCPCSPWRCVLLIPREKNPGGILQVRVTSECCPRSCYTQAGSPGQADSLLLMTGLFTAILTFDKSTSGALLAAGKLYGGPDLPECEEKSKYGHLKMNGGSCQLHDLGWFKEKCNENVLAPTSCFSCCQEQPPQP</sequence>
<dbReference type="Proteomes" id="UP000190648">
    <property type="component" value="Unassembled WGS sequence"/>
</dbReference>
<keyword evidence="2" id="KW-1185">Reference proteome</keyword>
<evidence type="ECO:0000313" key="2">
    <source>
        <dbReference type="Proteomes" id="UP000190648"/>
    </source>
</evidence>
<gene>
    <name evidence="1" type="ORF">AV530_003480</name>
</gene>
<name>A0A1V4K2S9_PATFA</name>
<organism evidence="1 2">
    <name type="scientific">Patagioenas fasciata monilis</name>
    <dbReference type="NCBI Taxonomy" id="372326"/>
    <lineage>
        <taxon>Eukaryota</taxon>
        <taxon>Metazoa</taxon>
        <taxon>Chordata</taxon>
        <taxon>Craniata</taxon>
        <taxon>Vertebrata</taxon>
        <taxon>Euteleostomi</taxon>
        <taxon>Archelosauria</taxon>
        <taxon>Archosauria</taxon>
        <taxon>Dinosauria</taxon>
        <taxon>Saurischia</taxon>
        <taxon>Theropoda</taxon>
        <taxon>Coelurosauria</taxon>
        <taxon>Aves</taxon>
        <taxon>Neognathae</taxon>
        <taxon>Neoaves</taxon>
        <taxon>Columbimorphae</taxon>
        <taxon>Columbiformes</taxon>
        <taxon>Columbidae</taxon>
        <taxon>Patagioenas</taxon>
    </lineage>
</organism>
<dbReference type="EMBL" id="LSYS01005108">
    <property type="protein sequence ID" value="OPJ78704.1"/>
    <property type="molecule type" value="Genomic_DNA"/>
</dbReference>